<proteinExistence type="predicted"/>
<name>A0A1J4U254_9BACT</name>
<sequence length="239" mass="26700">MNAIAKKMITIILFFILGLAADNIKVASILGVPGQTFTILQLFAPAFGAFLGGLIGFTAVFVTEAASFILQSKEVTLINLLRFLPLLLATLYFVAITRPAVHWFKKIVEIIIPISAMLFFWLHPTGRAAWPYALFWFVPVVVSISPLRKFLFAQALGSTFTAHAAGSLIFLYLTSMPAAMWLSLIPLVARERLVFSLGITLTYLIFNTLLLALPRMKFLSLNLNPRYQFFPSARKIHNF</sequence>
<dbReference type="Proteomes" id="UP000182465">
    <property type="component" value="Unassembled WGS sequence"/>
</dbReference>
<keyword evidence="1" id="KW-0472">Membrane</keyword>
<keyword evidence="1" id="KW-0812">Transmembrane</keyword>
<feature type="transmembrane region" description="Helical" evidence="1">
    <location>
        <begin position="129"/>
        <end position="145"/>
    </location>
</feature>
<organism evidence="2 3">
    <name type="scientific">Candidatus Kuenenbacteria bacterium CG1_02_38_13</name>
    <dbReference type="NCBI Taxonomy" id="1805235"/>
    <lineage>
        <taxon>Bacteria</taxon>
        <taxon>Candidatus Kueneniibacteriota</taxon>
    </lineage>
</organism>
<keyword evidence="1" id="KW-1133">Transmembrane helix</keyword>
<evidence type="ECO:0000313" key="3">
    <source>
        <dbReference type="Proteomes" id="UP000182465"/>
    </source>
</evidence>
<feature type="transmembrane region" description="Helical" evidence="1">
    <location>
        <begin position="103"/>
        <end position="122"/>
    </location>
</feature>
<reference evidence="2 3" key="1">
    <citation type="journal article" date="2016" name="Environ. Microbiol.">
        <title>Genomic resolution of a cold subsurface aquifer community provides metabolic insights for novel microbes adapted to high CO concentrations.</title>
        <authorList>
            <person name="Probst A.J."/>
            <person name="Castelle C.J."/>
            <person name="Singh A."/>
            <person name="Brown C.T."/>
            <person name="Anantharaman K."/>
            <person name="Sharon I."/>
            <person name="Hug L.A."/>
            <person name="Burstein D."/>
            <person name="Emerson J.B."/>
            <person name="Thomas B.C."/>
            <person name="Banfield J.F."/>
        </authorList>
    </citation>
    <scope>NUCLEOTIDE SEQUENCE [LARGE SCALE GENOMIC DNA]</scope>
    <source>
        <strain evidence="2">CG1_02_38_13</strain>
    </source>
</reference>
<accession>A0A1J4U254</accession>
<feature type="transmembrane region" description="Helical" evidence="1">
    <location>
        <begin position="75"/>
        <end position="97"/>
    </location>
</feature>
<protein>
    <submittedName>
        <fullName evidence="2">Uncharacterized protein</fullName>
    </submittedName>
</protein>
<comment type="caution">
    <text evidence="2">The sequence shown here is derived from an EMBL/GenBank/DDBJ whole genome shotgun (WGS) entry which is preliminary data.</text>
</comment>
<gene>
    <name evidence="2" type="ORF">AUJ29_00060</name>
</gene>
<evidence type="ECO:0000313" key="2">
    <source>
        <dbReference type="EMBL" id="OIO18490.1"/>
    </source>
</evidence>
<feature type="transmembrane region" description="Helical" evidence="1">
    <location>
        <begin position="39"/>
        <end position="63"/>
    </location>
</feature>
<dbReference type="AlphaFoldDB" id="A0A1J4U254"/>
<feature type="transmembrane region" description="Helical" evidence="1">
    <location>
        <begin position="193"/>
        <end position="213"/>
    </location>
</feature>
<evidence type="ECO:0000256" key="1">
    <source>
        <dbReference type="SAM" id="Phobius"/>
    </source>
</evidence>
<dbReference type="EMBL" id="MNVB01000001">
    <property type="protein sequence ID" value="OIO18490.1"/>
    <property type="molecule type" value="Genomic_DNA"/>
</dbReference>